<dbReference type="AlphaFoldDB" id="A0A8J7GDV7"/>
<dbReference type="RefSeq" id="WP_194563301.1">
    <property type="nucleotide sequence ID" value="NZ_JADKPV010000006.1"/>
</dbReference>
<keyword evidence="1" id="KW-0472">Membrane</keyword>
<gene>
    <name evidence="2" type="ORF">IRY55_10625</name>
</gene>
<feature type="transmembrane region" description="Helical" evidence="1">
    <location>
        <begin position="103"/>
        <end position="136"/>
    </location>
</feature>
<keyword evidence="3" id="KW-1185">Reference proteome</keyword>
<keyword evidence="1" id="KW-0812">Transmembrane</keyword>
<comment type="caution">
    <text evidence="2">The sequence shown here is derived from an EMBL/GenBank/DDBJ whole genome shotgun (WGS) entry which is preliminary data.</text>
</comment>
<evidence type="ECO:0000313" key="2">
    <source>
        <dbReference type="EMBL" id="MBF4501816.1"/>
    </source>
</evidence>
<evidence type="ECO:0000256" key="1">
    <source>
        <dbReference type="SAM" id="Phobius"/>
    </source>
</evidence>
<dbReference type="Proteomes" id="UP000622653">
    <property type="component" value="Unassembled WGS sequence"/>
</dbReference>
<evidence type="ECO:0000313" key="3">
    <source>
        <dbReference type="Proteomes" id="UP000622653"/>
    </source>
</evidence>
<feature type="transmembrane region" description="Helical" evidence="1">
    <location>
        <begin position="148"/>
        <end position="173"/>
    </location>
</feature>
<dbReference type="EMBL" id="JADKPV010000006">
    <property type="protein sequence ID" value="MBF4501816.1"/>
    <property type="molecule type" value="Genomic_DNA"/>
</dbReference>
<reference evidence="2" key="1">
    <citation type="submission" date="2020-11" db="EMBL/GenBank/DDBJ databases">
        <title>Multidrug resistant novel bacterium Savagea serpentis sp. nov., isolated from the scats of a vine snake (Ahaetulla nasuta).</title>
        <authorList>
            <person name="Venkata Ramana V."/>
            <person name="Vikas Patil S."/>
            <person name="Yogita Lugani V."/>
        </authorList>
    </citation>
    <scope>NUCLEOTIDE SEQUENCE</scope>
    <source>
        <strain evidence="2">SN6</strain>
    </source>
</reference>
<keyword evidence="1" id="KW-1133">Transmembrane helix</keyword>
<proteinExistence type="predicted"/>
<sequence length="190" mass="21754">MKNPYIFGYLPFVNIVLFSLTFGVYAVSFVVEQFKQIGLYEGLLEFFSDIQIRLLFLIVFAVLFFMIFSALKLIAETIHETAMLFFAKEVDPSLYRKVKSGNLIYFLGALISVASIQSLLGLIIIFIASTLFYFNFLMYQLSKQTKFIHLIGLIFFEIIVWATLLSVVAYALLKLYNGIMEAIPLVTTEQ</sequence>
<organism evidence="2 3">
    <name type="scientific">Savagea serpentis</name>
    <dbReference type="NCBI Taxonomy" id="2785297"/>
    <lineage>
        <taxon>Bacteria</taxon>
        <taxon>Bacillati</taxon>
        <taxon>Bacillota</taxon>
        <taxon>Bacilli</taxon>
        <taxon>Bacillales</taxon>
        <taxon>Caryophanaceae</taxon>
        <taxon>Savagea</taxon>
    </lineage>
</organism>
<dbReference type="Pfam" id="PF17328">
    <property type="entry name" value="DUF5366"/>
    <property type="match status" value="1"/>
</dbReference>
<accession>A0A8J7GDV7</accession>
<feature type="transmembrane region" description="Helical" evidence="1">
    <location>
        <begin position="52"/>
        <end position="75"/>
    </location>
</feature>
<protein>
    <submittedName>
        <fullName evidence="2">DUF5366 family protein</fullName>
    </submittedName>
</protein>
<dbReference type="InterPro" id="IPR035289">
    <property type="entry name" value="DUF5366"/>
</dbReference>
<feature type="transmembrane region" description="Helical" evidence="1">
    <location>
        <begin position="6"/>
        <end position="31"/>
    </location>
</feature>
<name>A0A8J7GDV7_9BACL</name>